<keyword evidence="3" id="KW-1185">Reference proteome</keyword>
<dbReference type="OrthoDB" id="10646388at2759"/>
<dbReference type="AlphaFoldDB" id="A0A6A7ACZ2"/>
<sequence>MLHDLFHCFASRTTHPPLVIKHPSPPLAPEAVKSTLRLPRVASSSYIHLHTPHSPLILASLPPEILDAILVYLDSRDVRALRRTHRLFRASVQAAMYAELHFYDFRPSSRCKKSKMDAFFRMLDGQPDLARCVKTVSVSSVVDPLRLEDIKMLLPRVLGVLGEVRSVVLGLGDVRWVNDKLLKNVVGIVGEVLLNSHVEDVRIEARWLHPTVLDGLRTLPVSSVMLARSEDGEYINWRGLEALAQLKTVRCLQLRGGMALTEEEIYFVCNSLPHLNDLSILTTHSVSPEAVVAALEPVRCRLRELGLRRVMGEGRSVGTGGVDLRYFTALRKLDIDSTLLASPSHETFSSQGLWRLAHCAFPRGFVACLETAPKISENLPAQLTRLKILFNKPAFFLSRSTLGSPLDPTKEDYEELVEYMSGAFCNGCCVELVEGEEGLEGEVKEYKFSHELDTMLRRRGLQVGVWVHLGGGMVVRQNDMEES</sequence>
<feature type="domain" description="F-box" evidence="1">
    <location>
        <begin position="55"/>
        <end position="100"/>
    </location>
</feature>
<dbReference type="InterPro" id="IPR036047">
    <property type="entry name" value="F-box-like_dom_sf"/>
</dbReference>
<reference evidence="2" key="1">
    <citation type="journal article" date="2020" name="Stud. Mycol.">
        <title>101 Dothideomycetes genomes: a test case for predicting lifestyles and emergence of pathogens.</title>
        <authorList>
            <person name="Haridas S."/>
            <person name="Albert R."/>
            <person name="Binder M."/>
            <person name="Bloem J."/>
            <person name="Labutti K."/>
            <person name="Salamov A."/>
            <person name="Andreopoulos B."/>
            <person name="Baker S."/>
            <person name="Barry K."/>
            <person name="Bills G."/>
            <person name="Bluhm B."/>
            <person name="Cannon C."/>
            <person name="Castanera R."/>
            <person name="Culley D."/>
            <person name="Daum C."/>
            <person name="Ezra D."/>
            <person name="Gonzalez J."/>
            <person name="Henrissat B."/>
            <person name="Kuo A."/>
            <person name="Liang C."/>
            <person name="Lipzen A."/>
            <person name="Lutzoni F."/>
            <person name="Magnuson J."/>
            <person name="Mondo S."/>
            <person name="Nolan M."/>
            <person name="Ohm R."/>
            <person name="Pangilinan J."/>
            <person name="Park H.-J."/>
            <person name="Ramirez L."/>
            <person name="Alfaro M."/>
            <person name="Sun H."/>
            <person name="Tritt A."/>
            <person name="Yoshinaga Y."/>
            <person name="Zwiers L.-H."/>
            <person name="Turgeon B."/>
            <person name="Goodwin S."/>
            <person name="Spatafora J."/>
            <person name="Crous P."/>
            <person name="Grigoriev I."/>
        </authorList>
    </citation>
    <scope>NUCLEOTIDE SEQUENCE</scope>
    <source>
        <strain evidence="2">CBS 113818</strain>
    </source>
</reference>
<dbReference type="EMBL" id="MU006218">
    <property type="protein sequence ID" value="KAF2831122.1"/>
    <property type="molecule type" value="Genomic_DNA"/>
</dbReference>
<evidence type="ECO:0000313" key="2">
    <source>
        <dbReference type="EMBL" id="KAF2831122.1"/>
    </source>
</evidence>
<accession>A0A6A7ACZ2</accession>
<evidence type="ECO:0000259" key="1">
    <source>
        <dbReference type="PROSITE" id="PS50181"/>
    </source>
</evidence>
<dbReference type="PROSITE" id="PS50181">
    <property type="entry name" value="FBOX"/>
    <property type="match status" value="1"/>
</dbReference>
<dbReference type="SUPFAM" id="SSF81383">
    <property type="entry name" value="F-box domain"/>
    <property type="match status" value="1"/>
</dbReference>
<dbReference type="InterPro" id="IPR001810">
    <property type="entry name" value="F-box_dom"/>
</dbReference>
<organism evidence="2 3">
    <name type="scientific">Ophiobolus disseminans</name>
    <dbReference type="NCBI Taxonomy" id="1469910"/>
    <lineage>
        <taxon>Eukaryota</taxon>
        <taxon>Fungi</taxon>
        <taxon>Dikarya</taxon>
        <taxon>Ascomycota</taxon>
        <taxon>Pezizomycotina</taxon>
        <taxon>Dothideomycetes</taxon>
        <taxon>Pleosporomycetidae</taxon>
        <taxon>Pleosporales</taxon>
        <taxon>Pleosporineae</taxon>
        <taxon>Phaeosphaeriaceae</taxon>
        <taxon>Ophiobolus</taxon>
    </lineage>
</organism>
<gene>
    <name evidence="2" type="ORF">CC86DRAFT_452279</name>
</gene>
<name>A0A6A7ACZ2_9PLEO</name>
<dbReference type="Proteomes" id="UP000799424">
    <property type="component" value="Unassembled WGS sequence"/>
</dbReference>
<proteinExistence type="predicted"/>
<protein>
    <recommendedName>
        <fullName evidence="1">F-box domain-containing protein</fullName>
    </recommendedName>
</protein>
<evidence type="ECO:0000313" key="3">
    <source>
        <dbReference type="Proteomes" id="UP000799424"/>
    </source>
</evidence>